<evidence type="ECO:0000313" key="2">
    <source>
        <dbReference type="Proteomes" id="UP001597322"/>
    </source>
</evidence>
<sequence length="69" mass="7713">MFAVTPYIAERPMWVEQPNGKVKQEWAPCRVIGITKDDDGDPAFVVEFASSGSVFLAVESEIRRRGDVL</sequence>
<name>A0ABW4LY75_9HYPH</name>
<protein>
    <submittedName>
        <fullName evidence="1">Uncharacterized protein</fullName>
    </submittedName>
</protein>
<organism evidence="1 2">
    <name type="scientific">Rhizobium helianthi</name>
    <dbReference type="NCBI Taxonomy" id="1132695"/>
    <lineage>
        <taxon>Bacteria</taxon>
        <taxon>Pseudomonadati</taxon>
        <taxon>Pseudomonadota</taxon>
        <taxon>Alphaproteobacteria</taxon>
        <taxon>Hyphomicrobiales</taxon>
        <taxon>Rhizobiaceae</taxon>
        <taxon>Rhizobium/Agrobacterium group</taxon>
        <taxon>Rhizobium</taxon>
    </lineage>
</organism>
<comment type="caution">
    <text evidence="1">The sequence shown here is derived from an EMBL/GenBank/DDBJ whole genome shotgun (WGS) entry which is preliminary data.</text>
</comment>
<accession>A0ABW4LY75</accession>
<dbReference type="RefSeq" id="WP_377395317.1">
    <property type="nucleotide sequence ID" value="NZ_JBHUEQ010000003.1"/>
</dbReference>
<dbReference type="Proteomes" id="UP001597322">
    <property type="component" value="Unassembled WGS sequence"/>
</dbReference>
<gene>
    <name evidence="1" type="ORF">ACFSE1_01120</name>
</gene>
<keyword evidence="2" id="KW-1185">Reference proteome</keyword>
<proteinExistence type="predicted"/>
<evidence type="ECO:0000313" key="1">
    <source>
        <dbReference type="EMBL" id="MFD1744051.1"/>
    </source>
</evidence>
<dbReference type="EMBL" id="JBHUEQ010000003">
    <property type="protein sequence ID" value="MFD1744051.1"/>
    <property type="molecule type" value="Genomic_DNA"/>
</dbReference>
<reference evidence="2" key="1">
    <citation type="journal article" date="2019" name="Int. J. Syst. Evol. Microbiol.">
        <title>The Global Catalogue of Microorganisms (GCM) 10K type strain sequencing project: providing services to taxonomists for standard genome sequencing and annotation.</title>
        <authorList>
            <consortium name="The Broad Institute Genomics Platform"/>
            <consortium name="The Broad Institute Genome Sequencing Center for Infectious Disease"/>
            <person name="Wu L."/>
            <person name="Ma J."/>
        </authorList>
    </citation>
    <scope>NUCLEOTIDE SEQUENCE [LARGE SCALE GENOMIC DNA]</scope>
    <source>
        <strain evidence="2">CG52</strain>
    </source>
</reference>